<dbReference type="PANTHER" id="PTHR30308">
    <property type="entry name" value="TMRNA-BINDING COMPONENT OF TRANS-TRANSLATION TAGGING COMPLEX"/>
    <property type="match status" value="1"/>
</dbReference>
<dbReference type="AlphaFoldDB" id="A0A382FVI1"/>
<organism evidence="3">
    <name type="scientific">marine metagenome</name>
    <dbReference type="NCBI Taxonomy" id="408172"/>
    <lineage>
        <taxon>unclassified sequences</taxon>
        <taxon>metagenomes</taxon>
        <taxon>ecological metagenomes</taxon>
    </lineage>
</organism>
<keyword evidence="2" id="KW-0694">RNA-binding</keyword>
<dbReference type="InterPro" id="IPR000037">
    <property type="entry name" value="SsrA-bd_prot"/>
</dbReference>
<evidence type="ECO:0000313" key="3">
    <source>
        <dbReference type="EMBL" id="SVB66384.1"/>
    </source>
</evidence>
<evidence type="ECO:0000256" key="1">
    <source>
        <dbReference type="ARBA" id="ARBA00022490"/>
    </source>
</evidence>
<dbReference type="InterPro" id="IPR020081">
    <property type="entry name" value="SsrA-bd_prot_CS"/>
</dbReference>
<proteinExistence type="predicted"/>
<accession>A0A382FVI1</accession>
<dbReference type="GO" id="GO:0005829">
    <property type="term" value="C:cytosol"/>
    <property type="evidence" value="ECO:0007669"/>
    <property type="project" value="TreeGrafter"/>
</dbReference>
<dbReference type="InterPro" id="IPR023620">
    <property type="entry name" value="SmpB"/>
</dbReference>
<evidence type="ECO:0000256" key="2">
    <source>
        <dbReference type="ARBA" id="ARBA00022884"/>
    </source>
</evidence>
<dbReference type="Pfam" id="PF01668">
    <property type="entry name" value="SmpB"/>
    <property type="match status" value="1"/>
</dbReference>
<reference evidence="3" key="1">
    <citation type="submission" date="2018-05" db="EMBL/GenBank/DDBJ databases">
        <authorList>
            <person name="Lanie J.A."/>
            <person name="Ng W.-L."/>
            <person name="Kazmierczak K.M."/>
            <person name="Andrzejewski T.M."/>
            <person name="Davidsen T.M."/>
            <person name="Wayne K.J."/>
            <person name="Tettelin H."/>
            <person name="Glass J.I."/>
            <person name="Rusch D."/>
            <person name="Podicherti R."/>
            <person name="Tsui H.-C.T."/>
            <person name="Winkler M.E."/>
        </authorList>
    </citation>
    <scope>NUCLEOTIDE SEQUENCE</scope>
</reference>
<dbReference type="Gene3D" id="2.40.280.10">
    <property type="match status" value="1"/>
</dbReference>
<dbReference type="PROSITE" id="PS01317">
    <property type="entry name" value="SSRP"/>
    <property type="match status" value="1"/>
</dbReference>
<evidence type="ECO:0008006" key="4">
    <source>
        <dbReference type="Google" id="ProtNLM"/>
    </source>
</evidence>
<name>A0A382FVI1_9ZZZZ</name>
<keyword evidence="1" id="KW-0963">Cytoplasm</keyword>
<protein>
    <recommendedName>
        <fullName evidence="4">SsrA-binding protein</fullName>
    </recommendedName>
</protein>
<dbReference type="GO" id="GO:0003723">
    <property type="term" value="F:RNA binding"/>
    <property type="evidence" value="ECO:0007669"/>
    <property type="project" value="UniProtKB-KW"/>
</dbReference>
<dbReference type="PANTHER" id="PTHR30308:SF2">
    <property type="entry name" value="SSRA-BINDING PROTEIN"/>
    <property type="match status" value="1"/>
</dbReference>
<dbReference type="GO" id="GO:0070930">
    <property type="term" value="P:trans-translation-dependent protein tagging"/>
    <property type="evidence" value="ECO:0007669"/>
    <property type="project" value="TreeGrafter"/>
</dbReference>
<gene>
    <name evidence="3" type="ORF">METZ01_LOCUS219238</name>
</gene>
<dbReference type="EMBL" id="UINC01051794">
    <property type="protein sequence ID" value="SVB66384.1"/>
    <property type="molecule type" value="Genomic_DNA"/>
</dbReference>
<sequence length="59" mass="6686">MNSKKPPTATVPRTIAENRKARHDYFIEEQLEAGLSLEGWEVKSLRAARANLKESYAIV</sequence>
<feature type="non-terminal residue" evidence="3">
    <location>
        <position position="1"/>
    </location>
</feature>
<feature type="non-terminal residue" evidence="3">
    <location>
        <position position="59"/>
    </location>
</feature>
<dbReference type="SUPFAM" id="SSF74982">
    <property type="entry name" value="Small protein B (SmpB)"/>
    <property type="match status" value="1"/>
</dbReference>